<evidence type="ECO:0000313" key="2">
    <source>
        <dbReference type="Proteomes" id="UP000265520"/>
    </source>
</evidence>
<reference evidence="1 2" key="1">
    <citation type="journal article" date="2018" name="Front. Plant Sci.">
        <title>Red Clover (Trifolium pratense) and Zigzag Clover (T. medium) - A Picture of Genomic Similarities and Differences.</title>
        <authorList>
            <person name="Dluhosova J."/>
            <person name="Istvanek J."/>
            <person name="Nedelnik J."/>
            <person name="Repkova J."/>
        </authorList>
    </citation>
    <scope>NUCLEOTIDE SEQUENCE [LARGE SCALE GENOMIC DNA]</scope>
    <source>
        <strain evidence="2">cv. 10/8</strain>
        <tissue evidence="1">Leaf</tissue>
    </source>
</reference>
<dbReference type="AlphaFoldDB" id="A0A392RRW7"/>
<dbReference type="EMBL" id="LXQA010254104">
    <property type="protein sequence ID" value="MCI38296.1"/>
    <property type="molecule type" value="Genomic_DNA"/>
</dbReference>
<comment type="caution">
    <text evidence="1">The sequence shown here is derived from an EMBL/GenBank/DDBJ whole genome shotgun (WGS) entry which is preliminary data.</text>
</comment>
<evidence type="ECO:0000313" key="1">
    <source>
        <dbReference type="EMBL" id="MCI38296.1"/>
    </source>
</evidence>
<organism evidence="1 2">
    <name type="scientific">Trifolium medium</name>
    <dbReference type="NCBI Taxonomy" id="97028"/>
    <lineage>
        <taxon>Eukaryota</taxon>
        <taxon>Viridiplantae</taxon>
        <taxon>Streptophyta</taxon>
        <taxon>Embryophyta</taxon>
        <taxon>Tracheophyta</taxon>
        <taxon>Spermatophyta</taxon>
        <taxon>Magnoliopsida</taxon>
        <taxon>eudicotyledons</taxon>
        <taxon>Gunneridae</taxon>
        <taxon>Pentapetalae</taxon>
        <taxon>rosids</taxon>
        <taxon>fabids</taxon>
        <taxon>Fabales</taxon>
        <taxon>Fabaceae</taxon>
        <taxon>Papilionoideae</taxon>
        <taxon>50 kb inversion clade</taxon>
        <taxon>NPAAA clade</taxon>
        <taxon>Hologalegina</taxon>
        <taxon>IRL clade</taxon>
        <taxon>Trifolieae</taxon>
        <taxon>Trifolium</taxon>
    </lineage>
</organism>
<name>A0A392RRW7_9FABA</name>
<proteinExistence type="predicted"/>
<sequence>MIVEHVEVDSNVDIKNNSADFNDDTIVVHESTRAKNQTHAEGANSDSEEDINILVEPMQEYVPKTQLELNVTNQSTGRKSTKYIPGTSVD</sequence>
<dbReference type="Proteomes" id="UP000265520">
    <property type="component" value="Unassembled WGS sequence"/>
</dbReference>
<protein>
    <submittedName>
        <fullName evidence="1">Uncharacterized protein</fullName>
    </submittedName>
</protein>
<accession>A0A392RRW7</accession>
<keyword evidence="2" id="KW-1185">Reference proteome</keyword>
<feature type="non-terminal residue" evidence="1">
    <location>
        <position position="90"/>
    </location>
</feature>